<comment type="subcellular location">
    <subcellularLocation>
        <location evidence="1">Membrane</location>
        <topology evidence="1">Multi-pass membrane protein</topology>
    </subcellularLocation>
</comment>
<feature type="transmembrane region" description="Helical" evidence="8">
    <location>
        <begin position="272"/>
        <end position="294"/>
    </location>
</feature>
<comment type="caution">
    <text evidence="9">The sequence shown here is derived from an EMBL/GenBank/DDBJ whole genome shotgun (WGS) entry which is preliminary data.</text>
</comment>
<organism evidence="9 10">
    <name type="scientific">Sulfobacillus benefaciens</name>
    <dbReference type="NCBI Taxonomy" id="453960"/>
    <lineage>
        <taxon>Bacteria</taxon>
        <taxon>Bacillati</taxon>
        <taxon>Bacillota</taxon>
        <taxon>Clostridia</taxon>
        <taxon>Eubacteriales</taxon>
        <taxon>Clostridiales Family XVII. Incertae Sedis</taxon>
        <taxon>Sulfobacillus</taxon>
    </lineage>
</organism>
<feature type="transmembrane region" description="Helical" evidence="8">
    <location>
        <begin position="346"/>
        <end position="368"/>
    </location>
</feature>
<evidence type="ECO:0000313" key="10">
    <source>
        <dbReference type="Proteomes" id="UP000242972"/>
    </source>
</evidence>
<keyword evidence="3" id="KW-0813">Transport</keyword>
<keyword evidence="7 8" id="KW-0472">Membrane</keyword>
<protein>
    <submittedName>
        <fullName evidence="9">Spore gernimation protein</fullName>
    </submittedName>
</protein>
<evidence type="ECO:0000256" key="7">
    <source>
        <dbReference type="ARBA" id="ARBA00023136"/>
    </source>
</evidence>
<evidence type="ECO:0000256" key="2">
    <source>
        <dbReference type="ARBA" id="ARBA00007998"/>
    </source>
</evidence>
<proteinExistence type="inferred from homology"/>
<evidence type="ECO:0000256" key="1">
    <source>
        <dbReference type="ARBA" id="ARBA00004141"/>
    </source>
</evidence>
<evidence type="ECO:0000256" key="6">
    <source>
        <dbReference type="ARBA" id="ARBA00022989"/>
    </source>
</evidence>
<dbReference type="AlphaFoldDB" id="A0A2T2XI80"/>
<feature type="transmembrane region" description="Helical" evidence="8">
    <location>
        <begin position="225"/>
        <end position="252"/>
    </location>
</feature>
<feature type="transmembrane region" description="Helical" evidence="8">
    <location>
        <begin position="194"/>
        <end position="213"/>
    </location>
</feature>
<feature type="transmembrane region" description="Helical" evidence="8">
    <location>
        <begin position="44"/>
        <end position="66"/>
    </location>
</feature>
<feature type="transmembrane region" description="Helical" evidence="8">
    <location>
        <begin position="87"/>
        <end position="112"/>
    </location>
</feature>
<dbReference type="InterPro" id="IPR004761">
    <property type="entry name" value="Spore_GerAB"/>
</dbReference>
<dbReference type="Pfam" id="PF03845">
    <property type="entry name" value="Spore_permease"/>
    <property type="match status" value="1"/>
</dbReference>
<accession>A0A2T2XI80</accession>
<dbReference type="GO" id="GO:0009847">
    <property type="term" value="P:spore germination"/>
    <property type="evidence" value="ECO:0007669"/>
    <property type="project" value="InterPro"/>
</dbReference>
<keyword evidence="5 8" id="KW-0812">Transmembrane</keyword>
<evidence type="ECO:0000256" key="5">
    <source>
        <dbReference type="ARBA" id="ARBA00022692"/>
    </source>
</evidence>
<reference evidence="9 10" key="1">
    <citation type="journal article" date="2014" name="BMC Genomics">
        <title>Comparison of environmental and isolate Sulfobacillus genomes reveals diverse carbon, sulfur, nitrogen, and hydrogen metabolisms.</title>
        <authorList>
            <person name="Justice N.B."/>
            <person name="Norman A."/>
            <person name="Brown C.T."/>
            <person name="Singh A."/>
            <person name="Thomas B.C."/>
            <person name="Banfield J.F."/>
        </authorList>
    </citation>
    <scope>NUCLEOTIDE SEQUENCE [LARGE SCALE GENOMIC DNA]</scope>
    <source>
        <strain evidence="9">AMDSBA4</strain>
    </source>
</reference>
<feature type="transmembrane region" description="Helical" evidence="8">
    <location>
        <begin position="314"/>
        <end position="334"/>
    </location>
</feature>
<name>A0A2T2XI80_9FIRM</name>
<dbReference type="PANTHER" id="PTHR34975">
    <property type="entry name" value="SPORE GERMINATION PROTEIN A2"/>
    <property type="match status" value="1"/>
</dbReference>
<gene>
    <name evidence="9" type="ORF">C7B46_06300</name>
</gene>
<feature type="transmembrane region" description="Helical" evidence="8">
    <location>
        <begin position="12"/>
        <end position="32"/>
    </location>
</feature>
<feature type="transmembrane region" description="Helical" evidence="8">
    <location>
        <begin position="124"/>
        <end position="147"/>
    </location>
</feature>
<keyword evidence="6 8" id="KW-1133">Transmembrane helix</keyword>
<evidence type="ECO:0000313" key="9">
    <source>
        <dbReference type="EMBL" id="PSR34158.1"/>
    </source>
</evidence>
<dbReference type="GO" id="GO:0016020">
    <property type="term" value="C:membrane"/>
    <property type="evidence" value="ECO:0007669"/>
    <property type="project" value="UniProtKB-SubCell"/>
</dbReference>
<evidence type="ECO:0000256" key="4">
    <source>
        <dbReference type="ARBA" id="ARBA00022544"/>
    </source>
</evidence>
<keyword evidence="4" id="KW-0309">Germination</keyword>
<dbReference type="EMBL" id="PXYW01000011">
    <property type="protein sequence ID" value="PSR34158.1"/>
    <property type="molecule type" value="Genomic_DNA"/>
</dbReference>
<sequence length="386" mass="42865">MDAHPSDRLPRISALQFATMVTAGYLPCGIFYFPRPAIADAGKSGLWCIFLDGGVTWCLMALMFRVTRLVPDESIIAISPKIVGRPLGWFLGVYLIIYHLVLTIAAVSLFGFVMREVFLPHDPIWAIIGALTATAVYMGWGGAVGIARTLMAGYGPVAFFTILTGMVSVILIRHPVLLKPPLFGPLFPILSGAWHEYILFIGFQLTITLYPFIRNEQRLAAQRYTYWGLLMVVTALVIQYEVMMAAFGPSYLIDLRWPLVSFLRIISVESFFIDKFGLLVLALWTMIVVGFTAVRFWCITHGTLALAGWHSTSAYRVTLAVFGSLAVIGAVMIPNATTNEYVIQTYLIPGGLLFLIMTPGILLPMAFFRSGTVRKLRMQYDTPAQE</sequence>
<dbReference type="PANTHER" id="PTHR34975:SF2">
    <property type="entry name" value="SPORE GERMINATION PROTEIN A2"/>
    <property type="match status" value="1"/>
</dbReference>
<dbReference type="Proteomes" id="UP000242972">
    <property type="component" value="Unassembled WGS sequence"/>
</dbReference>
<evidence type="ECO:0000256" key="8">
    <source>
        <dbReference type="SAM" id="Phobius"/>
    </source>
</evidence>
<feature type="transmembrane region" description="Helical" evidence="8">
    <location>
        <begin position="154"/>
        <end position="174"/>
    </location>
</feature>
<evidence type="ECO:0000256" key="3">
    <source>
        <dbReference type="ARBA" id="ARBA00022448"/>
    </source>
</evidence>
<comment type="similarity">
    <text evidence="2">Belongs to the amino acid-polyamine-organocation (APC) superfamily. Spore germination protein (SGP) (TC 2.A.3.9) family.</text>
</comment>